<dbReference type="Proteomes" id="UP000050424">
    <property type="component" value="Unassembled WGS sequence"/>
</dbReference>
<keyword evidence="2" id="KW-1185">Reference proteome</keyword>
<organism evidence="1 2">
    <name type="scientific">Neonectria ditissima</name>
    <dbReference type="NCBI Taxonomy" id="78410"/>
    <lineage>
        <taxon>Eukaryota</taxon>
        <taxon>Fungi</taxon>
        <taxon>Dikarya</taxon>
        <taxon>Ascomycota</taxon>
        <taxon>Pezizomycotina</taxon>
        <taxon>Sordariomycetes</taxon>
        <taxon>Hypocreomycetidae</taxon>
        <taxon>Hypocreales</taxon>
        <taxon>Nectriaceae</taxon>
        <taxon>Neonectria</taxon>
    </lineage>
</organism>
<proteinExistence type="predicted"/>
<dbReference type="AlphaFoldDB" id="A0A0P7B7D8"/>
<dbReference type="InterPro" id="IPR038071">
    <property type="entry name" value="UROD/MetE-like_sf"/>
</dbReference>
<dbReference type="EMBL" id="LKCW01000048">
    <property type="protein sequence ID" value="KPM42473.1"/>
    <property type="molecule type" value="Genomic_DNA"/>
</dbReference>
<reference evidence="1 2" key="1">
    <citation type="submission" date="2015-09" db="EMBL/GenBank/DDBJ databases">
        <title>Draft genome of a European isolate of the apple canker pathogen Neonectria ditissima.</title>
        <authorList>
            <person name="Gomez-Cortecero A."/>
            <person name="Harrison R.J."/>
            <person name="Armitage A.D."/>
        </authorList>
    </citation>
    <scope>NUCLEOTIDE SEQUENCE [LARGE SCALE GENOMIC DNA]</scope>
    <source>
        <strain evidence="1 2">R09/05</strain>
    </source>
</reference>
<gene>
    <name evidence="1" type="ORF">AK830_g4118</name>
</gene>
<comment type="caution">
    <text evidence="1">The sequence shown here is derived from an EMBL/GenBank/DDBJ whole genome shotgun (WGS) entry which is preliminary data.</text>
</comment>
<protein>
    <recommendedName>
        <fullName evidence="3">Cobalamin-independent methionine synthase MetE C-terminal/archaeal domain-containing protein</fullName>
    </recommendedName>
</protein>
<evidence type="ECO:0008006" key="3">
    <source>
        <dbReference type="Google" id="ProtNLM"/>
    </source>
</evidence>
<dbReference type="Gene3D" id="3.20.20.210">
    <property type="match status" value="1"/>
</dbReference>
<name>A0A0P7B7D8_9HYPO</name>
<evidence type="ECO:0000313" key="1">
    <source>
        <dbReference type="EMBL" id="KPM42473.1"/>
    </source>
</evidence>
<evidence type="ECO:0000313" key="2">
    <source>
        <dbReference type="Proteomes" id="UP000050424"/>
    </source>
</evidence>
<sequence>MVPKFVDNAAPIAREFTRDDINNSLGLLNGLETGYDDAAIKSYRLFAKLKSEGHINQGVKFQVSLPTVANVVGVLIEEGFRKEVEPIYEAALFRALDRIQAEIPHTELAIQIDLGMDLAYWEGVLFKPWFDNKEHVVDYVAKMIQKVHVNVDVGIHYCYGDMDHKHFIEPKSLQSIVDLHQQILKRKTRQLDWMHCPVPISAVDQLDAYLSPLSALLPLSHTRLYLGLIHPRRPEETRKMFEAAKKVVDDFGVGTECGLGRTPKGDVKSIMDISMELCTQ</sequence>
<dbReference type="OrthoDB" id="5422863at2759"/>
<dbReference type="SUPFAM" id="SSF51726">
    <property type="entry name" value="UROD/MetE-like"/>
    <property type="match status" value="1"/>
</dbReference>
<accession>A0A0P7B7D8</accession>